<feature type="compositionally biased region" description="Basic residues" evidence="1">
    <location>
        <begin position="121"/>
        <end position="135"/>
    </location>
</feature>
<keyword evidence="4" id="KW-1185">Reference proteome</keyword>
<sequence length="170" mass="19563">MERKRTNLVFLFFILLLQWLATDAEEDGCNMNVIKNLMDFYGLPYLADADDAETYSLSDDSPPKDDGDDDDDPEDDDLLEIEDGSNDDEGFRPRNNDKFDPTSDFSASSNDSPQSGGSPHIHYHHHENGRHHHLQTRNISEKKPCLSLAQLRKLIAWLKQRYSRSNKQPR</sequence>
<feature type="compositionally biased region" description="Basic and acidic residues" evidence="1">
    <location>
        <begin position="89"/>
        <end position="101"/>
    </location>
</feature>
<feature type="chain" id="PRO_5021382588" evidence="2">
    <location>
        <begin position="25"/>
        <end position="170"/>
    </location>
</feature>
<dbReference type="EMBL" id="BGPR01006435">
    <property type="protein sequence ID" value="GBN19000.1"/>
    <property type="molecule type" value="Genomic_DNA"/>
</dbReference>
<feature type="region of interest" description="Disordered" evidence="1">
    <location>
        <begin position="53"/>
        <end position="138"/>
    </location>
</feature>
<evidence type="ECO:0000313" key="4">
    <source>
        <dbReference type="Proteomes" id="UP000499080"/>
    </source>
</evidence>
<evidence type="ECO:0000256" key="1">
    <source>
        <dbReference type="SAM" id="MobiDB-lite"/>
    </source>
</evidence>
<name>A0A4Y2LXX3_ARAVE</name>
<reference evidence="3 4" key="1">
    <citation type="journal article" date="2019" name="Sci. Rep.">
        <title>Orb-weaving spider Araneus ventricosus genome elucidates the spidroin gene catalogue.</title>
        <authorList>
            <person name="Kono N."/>
            <person name="Nakamura H."/>
            <person name="Ohtoshi R."/>
            <person name="Moran D.A.P."/>
            <person name="Shinohara A."/>
            <person name="Yoshida Y."/>
            <person name="Fujiwara M."/>
            <person name="Mori M."/>
            <person name="Tomita M."/>
            <person name="Arakawa K."/>
        </authorList>
    </citation>
    <scope>NUCLEOTIDE SEQUENCE [LARGE SCALE GENOMIC DNA]</scope>
</reference>
<dbReference type="Proteomes" id="UP000499080">
    <property type="component" value="Unassembled WGS sequence"/>
</dbReference>
<feature type="compositionally biased region" description="Polar residues" evidence="1">
    <location>
        <begin position="103"/>
        <end position="117"/>
    </location>
</feature>
<accession>A0A4Y2LXX3</accession>
<keyword evidence="2" id="KW-0732">Signal</keyword>
<organism evidence="3 4">
    <name type="scientific">Araneus ventricosus</name>
    <name type="common">Orbweaver spider</name>
    <name type="synonym">Epeira ventricosa</name>
    <dbReference type="NCBI Taxonomy" id="182803"/>
    <lineage>
        <taxon>Eukaryota</taxon>
        <taxon>Metazoa</taxon>
        <taxon>Ecdysozoa</taxon>
        <taxon>Arthropoda</taxon>
        <taxon>Chelicerata</taxon>
        <taxon>Arachnida</taxon>
        <taxon>Araneae</taxon>
        <taxon>Araneomorphae</taxon>
        <taxon>Entelegynae</taxon>
        <taxon>Araneoidea</taxon>
        <taxon>Araneidae</taxon>
        <taxon>Araneus</taxon>
    </lineage>
</organism>
<dbReference type="AlphaFoldDB" id="A0A4Y2LXX3"/>
<protein>
    <submittedName>
        <fullName evidence="3">Uncharacterized protein</fullName>
    </submittedName>
</protein>
<feature type="compositionally biased region" description="Acidic residues" evidence="1">
    <location>
        <begin position="66"/>
        <end position="88"/>
    </location>
</feature>
<feature type="signal peptide" evidence="2">
    <location>
        <begin position="1"/>
        <end position="24"/>
    </location>
</feature>
<evidence type="ECO:0000313" key="3">
    <source>
        <dbReference type="EMBL" id="GBN19000.1"/>
    </source>
</evidence>
<comment type="caution">
    <text evidence="3">The sequence shown here is derived from an EMBL/GenBank/DDBJ whole genome shotgun (WGS) entry which is preliminary data.</text>
</comment>
<gene>
    <name evidence="3" type="ORF">AVEN_263207_1</name>
</gene>
<evidence type="ECO:0000256" key="2">
    <source>
        <dbReference type="SAM" id="SignalP"/>
    </source>
</evidence>
<proteinExistence type="predicted"/>